<dbReference type="PhylomeDB" id="Q2JC65"/>
<dbReference type="AlphaFoldDB" id="Q2JC65"/>
<dbReference type="PANTHER" id="PTHR43363">
    <property type="entry name" value="HYPOXANTHINE PHOSPHORIBOSYLTRANSFERASE"/>
    <property type="match status" value="1"/>
</dbReference>
<gene>
    <name evidence="4" type="ordered locus">Francci3_1751</name>
</gene>
<dbReference type="eggNOG" id="COG2236">
    <property type="taxonomic scope" value="Bacteria"/>
</dbReference>
<feature type="domain" description="Phosphoribosyltransferase" evidence="3">
    <location>
        <begin position="23"/>
        <end position="161"/>
    </location>
</feature>
<dbReference type="RefSeq" id="WP_011436189.1">
    <property type="nucleotide sequence ID" value="NC_007777.1"/>
</dbReference>
<reference evidence="4 5" key="1">
    <citation type="journal article" date="2007" name="Genome Res.">
        <title>Genome characteristics of facultatively symbiotic Frankia sp. strains reflect host range and host plant biogeography.</title>
        <authorList>
            <person name="Normand P."/>
            <person name="Lapierre P."/>
            <person name="Tisa L.S."/>
            <person name="Gogarten J.P."/>
            <person name="Alloisio N."/>
            <person name="Bagnarol E."/>
            <person name="Bassi C.A."/>
            <person name="Berry A.M."/>
            <person name="Bickhart D.M."/>
            <person name="Choisne N."/>
            <person name="Couloux A."/>
            <person name="Cournoyer B."/>
            <person name="Cruveiller S."/>
            <person name="Daubin V."/>
            <person name="Demange N."/>
            <person name="Francino M.P."/>
            <person name="Goltsman E."/>
            <person name="Huang Y."/>
            <person name="Kopp O.R."/>
            <person name="Labarre L."/>
            <person name="Lapidus A."/>
            <person name="Lavire C."/>
            <person name="Marechal J."/>
            <person name="Martinez M."/>
            <person name="Mastronunzio J.E."/>
            <person name="Mullin B.C."/>
            <person name="Niemann J."/>
            <person name="Pujic P."/>
            <person name="Rawnsley T."/>
            <person name="Rouy Z."/>
            <person name="Schenowitz C."/>
            <person name="Sellstedt A."/>
            <person name="Tavares F."/>
            <person name="Tomkins J.P."/>
            <person name="Vallenet D."/>
            <person name="Valverde C."/>
            <person name="Wall L.G."/>
            <person name="Wang Y."/>
            <person name="Medigue C."/>
            <person name="Benson D.R."/>
        </authorList>
    </citation>
    <scope>NUCLEOTIDE SEQUENCE [LARGE SCALE GENOMIC DNA]</scope>
    <source>
        <strain evidence="5">DSM 45818 / CECT 9043 / CcI3</strain>
    </source>
</reference>
<dbReference type="STRING" id="106370.Francci3_1751"/>
<dbReference type="OrthoDB" id="307631at2"/>
<organism evidence="4 5">
    <name type="scientific">Frankia casuarinae (strain DSM 45818 / CECT 9043 / HFP020203 / CcI3)</name>
    <dbReference type="NCBI Taxonomy" id="106370"/>
    <lineage>
        <taxon>Bacteria</taxon>
        <taxon>Bacillati</taxon>
        <taxon>Actinomycetota</taxon>
        <taxon>Actinomycetes</taxon>
        <taxon>Frankiales</taxon>
        <taxon>Frankiaceae</taxon>
        <taxon>Frankia</taxon>
    </lineage>
</organism>
<proteinExistence type="predicted"/>
<name>Q2JC65_FRACC</name>
<evidence type="ECO:0000313" key="4">
    <source>
        <dbReference type="EMBL" id="ABD11127.1"/>
    </source>
</evidence>
<dbReference type="PANTHER" id="PTHR43363:SF1">
    <property type="entry name" value="HYPOXANTHINE-GUANINE PHOSPHORIBOSYLTRANSFERASE"/>
    <property type="match status" value="1"/>
</dbReference>
<sequence length="178" mass="20021">MIQQTDATPMWTRRGPYVFEWADVGRACERLRASVLADGFAPTVVYGVARGGLVTAAYLYSALEVPRLVSVRARRTVSDERYAAKQTPVVESSVELDPEDRVLVVDDIAGTGVTAEAVSRKLVGVAEHRFAVLARNHLCPVPIHYCGFTADDWVVFPWERGYRKRPSDWRQIPWTEEQ</sequence>
<dbReference type="Gene3D" id="3.40.50.2020">
    <property type="match status" value="1"/>
</dbReference>
<evidence type="ECO:0000256" key="2">
    <source>
        <dbReference type="ARBA" id="ARBA00022679"/>
    </source>
</evidence>
<dbReference type="Proteomes" id="UP000001937">
    <property type="component" value="Chromosome"/>
</dbReference>
<evidence type="ECO:0000313" key="5">
    <source>
        <dbReference type="Proteomes" id="UP000001937"/>
    </source>
</evidence>
<dbReference type="KEGG" id="fra:Francci3_1751"/>
<dbReference type="InterPro" id="IPR000836">
    <property type="entry name" value="PRTase_dom"/>
</dbReference>
<dbReference type="EMBL" id="CP000249">
    <property type="protein sequence ID" value="ABD11127.1"/>
    <property type="molecule type" value="Genomic_DNA"/>
</dbReference>
<dbReference type="HOGENOM" id="CLU_080904_1_1_11"/>
<evidence type="ECO:0000256" key="1">
    <source>
        <dbReference type="ARBA" id="ARBA00022676"/>
    </source>
</evidence>
<keyword evidence="5" id="KW-1185">Reference proteome</keyword>
<dbReference type="SUPFAM" id="SSF53271">
    <property type="entry name" value="PRTase-like"/>
    <property type="match status" value="1"/>
</dbReference>
<dbReference type="CDD" id="cd06223">
    <property type="entry name" value="PRTases_typeI"/>
    <property type="match status" value="1"/>
</dbReference>
<keyword evidence="1 4" id="KW-0328">Glycosyltransferase</keyword>
<protein>
    <submittedName>
        <fullName evidence="4">Phosphoribosyltransferase</fullName>
    </submittedName>
</protein>
<evidence type="ECO:0000259" key="3">
    <source>
        <dbReference type="Pfam" id="PF00156"/>
    </source>
</evidence>
<accession>Q2JC65</accession>
<dbReference type="GO" id="GO:0016757">
    <property type="term" value="F:glycosyltransferase activity"/>
    <property type="evidence" value="ECO:0007669"/>
    <property type="project" value="UniProtKB-KW"/>
</dbReference>
<dbReference type="Pfam" id="PF00156">
    <property type="entry name" value="Pribosyltran"/>
    <property type="match status" value="1"/>
</dbReference>
<dbReference type="InterPro" id="IPR029057">
    <property type="entry name" value="PRTase-like"/>
</dbReference>
<keyword evidence="2" id="KW-0808">Transferase</keyword>